<dbReference type="AlphaFoldDB" id="F7WYV6"/>
<dbReference type="HAMAP" id="MF_00227">
    <property type="entry name" value="RNase_P"/>
    <property type="match status" value="1"/>
</dbReference>
<dbReference type="GO" id="GO:0042781">
    <property type="term" value="F:3'-tRNA processing endoribonuclease activity"/>
    <property type="evidence" value="ECO:0007669"/>
    <property type="project" value="TreeGrafter"/>
</dbReference>
<proteinExistence type="inferred from homology"/>
<dbReference type="KEGG" id="baj:BCTU_006"/>
<sequence>MYKFFFKKSRLLSTLQFQHVYKRHIKIIRPEFIYLSRINYLNFPRLGISISKKNIKRSHDRNRIKRLIRENFRLKQNKLMSMDIVIIVKKNLIFQNNKFIIHRLENLWIYK</sequence>
<dbReference type="PANTHER" id="PTHR33992">
    <property type="entry name" value="RIBONUCLEASE P PROTEIN COMPONENT"/>
    <property type="match status" value="1"/>
</dbReference>
<dbReference type="SUPFAM" id="SSF54211">
    <property type="entry name" value="Ribosomal protein S5 domain 2-like"/>
    <property type="match status" value="1"/>
</dbReference>
<evidence type="ECO:0000256" key="1">
    <source>
        <dbReference type="ARBA" id="ARBA00022694"/>
    </source>
</evidence>
<protein>
    <recommendedName>
        <fullName evidence="6 7">Ribonuclease P protein component</fullName>
        <shortName evidence="6">RNase P protein</shortName>
        <shortName evidence="6">RNaseP protein</shortName>
        <ecNumber evidence="6 7">3.1.26.5</ecNumber>
    </recommendedName>
    <alternativeName>
        <fullName evidence="6">Protein C5</fullName>
    </alternativeName>
</protein>
<dbReference type="InterPro" id="IPR020568">
    <property type="entry name" value="Ribosomal_Su5_D2-typ_SF"/>
</dbReference>
<comment type="similarity">
    <text evidence="6">Belongs to the RnpA family.</text>
</comment>
<evidence type="ECO:0000256" key="3">
    <source>
        <dbReference type="ARBA" id="ARBA00022759"/>
    </source>
</evidence>
<dbReference type="GO" id="GO:0004526">
    <property type="term" value="F:ribonuclease P activity"/>
    <property type="evidence" value="ECO:0007669"/>
    <property type="project" value="UniProtKB-UniRule"/>
</dbReference>
<dbReference type="PANTHER" id="PTHR33992:SF1">
    <property type="entry name" value="RIBONUCLEASE P PROTEIN COMPONENT"/>
    <property type="match status" value="1"/>
</dbReference>
<keyword evidence="9" id="KW-1185">Reference proteome</keyword>
<accession>F7WYV6</accession>
<evidence type="ECO:0000313" key="9">
    <source>
        <dbReference type="Proteomes" id="UP000006811"/>
    </source>
</evidence>
<evidence type="ECO:0000256" key="5">
    <source>
        <dbReference type="ARBA" id="ARBA00022884"/>
    </source>
</evidence>
<dbReference type="Pfam" id="PF00825">
    <property type="entry name" value="Ribonuclease_P"/>
    <property type="match status" value="1"/>
</dbReference>
<evidence type="ECO:0000256" key="6">
    <source>
        <dbReference type="HAMAP-Rule" id="MF_00227"/>
    </source>
</evidence>
<dbReference type="GO" id="GO:0030677">
    <property type="term" value="C:ribonuclease P complex"/>
    <property type="evidence" value="ECO:0007669"/>
    <property type="project" value="TreeGrafter"/>
</dbReference>
<dbReference type="HOGENOM" id="CLU_117179_11_0_6"/>
<dbReference type="GO" id="GO:0000049">
    <property type="term" value="F:tRNA binding"/>
    <property type="evidence" value="ECO:0007669"/>
    <property type="project" value="UniProtKB-UniRule"/>
</dbReference>
<organism evidence="8 9">
    <name type="scientific">Buchnera aphidicola</name>
    <name type="common">Cinara tujafilina</name>
    <dbReference type="NCBI Taxonomy" id="261317"/>
    <lineage>
        <taxon>Bacteria</taxon>
        <taxon>Pseudomonadati</taxon>
        <taxon>Pseudomonadota</taxon>
        <taxon>Gammaproteobacteria</taxon>
        <taxon>Enterobacterales</taxon>
        <taxon>Erwiniaceae</taxon>
        <taxon>Buchnera</taxon>
    </lineage>
</organism>
<evidence type="ECO:0000313" key="8">
    <source>
        <dbReference type="EMBL" id="AEH39606.1"/>
    </source>
</evidence>
<dbReference type="InterPro" id="IPR014721">
    <property type="entry name" value="Ribsml_uS5_D2-typ_fold_subgr"/>
</dbReference>
<dbReference type="Gene3D" id="3.30.230.10">
    <property type="match status" value="1"/>
</dbReference>
<keyword evidence="1 6" id="KW-0819">tRNA processing</keyword>
<dbReference type="EC" id="3.1.26.5" evidence="6 7"/>
<evidence type="ECO:0000256" key="7">
    <source>
        <dbReference type="NCBIfam" id="TIGR00188"/>
    </source>
</evidence>
<gene>
    <name evidence="6 8" type="primary">rnpA</name>
    <name evidence="8" type="ORF">BCTU_006</name>
</gene>
<evidence type="ECO:0000256" key="4">
    <source>
        <dbReference type="ARBA" id="ARBA00022801"/>
    </source>
</evidence>
<dbReference type="STRING" id="261317.BCTU_006"/>
<dbReference type="InterPro" id="IPR000100">
    <property type="entry name" value="RNase_P"/>
</dbReference>
<name>F7WYV6_9GAMM</name>
<dbReference type="GO" id="GO:0001682">
    <property type="term" value="P:tRNA 5'-leader removal"/>
    <property type="evidence" value="ECO:0007669"/>
    <property type="project" value="UniProtKB-UniRule"/>
</dbReference>
<keyword evidence="3 6" id="KW-0255">Endonuclease</keyword>
<evidence type="ECO:0000256" key="2">
    <source>
        <dbReference type="ARBA" id="ARBA00022722"/>
    </source>
</evidence>
<comment type="function">
    <text evidence="6">RNaseP catalyzes the removal of the 5'-leader sequence from pre-tRNA to produce the mature 5'-terminus. It can also cleave other RNA substrates such as 4.5S RNA. The protein component plays an auxiliary but essential role in vivo by binding to the 5'-leader sequence and broadening the substrate specificity of the ribozyme.</text>
</comment>
<keyword evidence="4 6" id="KW-0378">Hydrolase</keyword>
<comment type="catalytic activity">
    <reaction evidence="6">
        <text>Endonucleolytic cleavage of RNA, removing 5'-extranucleotides from tRNA precursor.</text>
        <dbReference type="EC" id="3.1.26.5"/>
    </reaction>
</comment>
<dbReference type="NCBIfam" id="TIGR00188">
    <property type="entry name" value="rnpA"/>
    <property type="match status" value="1"/>
</dbReference>
<dbReference type="EMBL" id="CP001817">
    <property type="protein sequence ID" value="AEH39606.1"/>
    <property type="molecule type" value="Genomic_DNA"/>
</dbReference>
<reference evidence="8 9" key="1">
    <citation type="journal article" date="2011" name="Appl. Environ. Microbiol.">
        <title>The genome of Buchnera aphidicola from the aphid Cinara tujafilina provides new clues about the evolutionary history of metabolic losses in bacterial endosymbionts.</title>
        <authorList>
            <person name="Lamelas A."/>
            <person name="Gosalbes M.J."/>
            <person name="Moya A."/>
            <person name="Latorre A."/>
        </authorList>
    </citation>
    <scope>NUCLEOTIDE SEQUENCE [LARGE SCALE GENOMIC DNA]</scope>
    <source>
        <strain evidence="9">Cinara tujafilina</strain>
    </source>
</reference>
<dbReference type="Proteomes" id="UP000006811">
    <property type="component" value="Chromosome"/>
</dbReference>
<keyword evidence="5 6" id="KW-0694">RNA-binding</keyword>
<keyword evidence="2 6" id="KW-0540">Nuclease</keyword>
<comment type="subunit">
    <text evidence="6">Consists of a catalytic RNA component (M1 or rnpB) and a protein subunit.</text>
</comment>
<dbReference type="OrthoDB" id="9796422at2"/>
<dbReference type="eggNOG" id="COG0594">
    <property type="taxonomic scope" value="Bacteria"/>
</dbReference>